<dbReference type="EMBL" id="CAJVPT010000694">
    <property type="protein sequence ID" value="CAG8448567.1"/>
    <property type="molecule type" value="Genomic_DNA"/>
</dbReference>
<proteinExistence type="predicted"/>
<gene>
    <name evidence="1" type="ORF">ACOLOM_LOCUS648</name>
</gene>
<sequence>MESVPNDGNNDNNGILDDKDRSETTLDLSIDLKHSLLEGGSTNFEEGSLQSENPDKGILNYQHALNEALSFDSPSVPGSGSDFDAVLQVMDGNGESVREVEGPGVREEEEKGPTSTQIIFDQNVGQQNASKGFFAKNMIKTILPSSWREKDGSSEFVKVIFHAHLPRSIENVGEPVVVGNIKELGKWTDPIIQLQQIYNRSNSYFYPTAGIHWSSEPISIPIASFEQGVKYRYGIYRSSDRRTSKDGDFYFEDGELRNLDIRGGNQFDIVHEIRVERNVYILKEIESRDHTFLDFLVHSLTSDNVKEVILEFQNLAEKFPNYTKFGMNCRFIIDNSLEIKSKEKRIFMCFLLGYYVTTRPRISFGNIYVLPTDFPSSHFIESLEKYNPDRVPVESHDTFLAATFALVRNNSSSGSFDWLKIFAIAHLLDPKYTFIEGLLDQRYNEERLQKLFRLFQKQVTPYVNKIEDPELYARIARWLIRICNNIEIQEIISAGDAMGLIISFEKIPPELRDEVSEVFRRRTLRLFGYVNLEWSRGNAKAVLSILRNSQFNWKEEDFSEALELISQSTKWFLLEIFPYLLEHWFTLFKNPSEKISDICSSWYQQFLDQLADNMPSSEVNDWQFVLHIFEVLSGSITVQCLQEILKYDNEKLIRFFDSAVVRTDNPRPVLFGDDDINKLRKQCSDHEQKLDQFRIFFSQFCPHAKVKDVQDYLDNLDQRIKELKKVKLKETQGVDYWHFYRKVEKSAERAFKLSKSQIFRNIFDSKIQAEEADLTVEEVAQSLMVKVFESYDELCRSYKGWEKLLCSYGSILWKNVTNVNLELDLMRDYVKIERNEKLIKTLGYLSQVPKQIERLRQLSAVAAMFKVTHTTNDWLEKLIFVLEKDYLWLEKLVDFFEIYNKHLSEVDENCWELIKELSIASDFIIFLRSVAEHDIKNLINGVDDSDERLIQEDTVSSLIQVKQFLLPLLNCAEKLSLKEFLHELRGITDANPSLGSKIALCNSSNMALQNMYNNISNRGEVTKEKIRNAVKKGTYTFQRTKKNDNCSVLLTYPSNTETKPYSLSDLQDLRGRALLIAKPAAAVDLAIATVSGSVMQDVSKDIMDEFVVQVDLAQEVLNVASKLILMGHFGYRNFKKSVKGTTALQQLEQELKEQLEQWEDIVNKAQEQHYYLTFFPARHILAFYDYFTFEKQTSDSECNTLIRFVNNGATLPDRSPEYGEYLQKQDYYHILCQIGSKLKETFEKIPRQFRRVEFKGGRVASDIVYRGKLFVAACGDKTLVPNIIMSLYANHGSYPQPWQLLLCTALTTMEELAIFIKRCFFAAKNGYNNHLFCIANLELLDFELQYNLVNNIRRMREMQPDYFLALICCREAGMHHHILDQFSQDVHATSGLGVEAMKKIYQELCPNAFCVSSDLSGQGKTEHIRQFSFSKRKILRSFLISDEVDFGTLVHHLKEFKIRPIESLHINIVSADFPLDVNTFLFELLTLGMVSSNMDIACLPDTPVYIEIASTINQTLLKSLPMVENLANIHLTWDIKNLVISRELNSPIQVVCHYFDAYELSTLDEKDITFNDDSLQPLSAQRCQQLLDTYLFNASTDDIFSFRFVEIFVNVLADQLVRLSSSSFFKVDNLKLMVMDKTIRKTLLETLLQVSKDFATRSIKTKAAQIESTNVDGNERLGTIVQWDDSNHLLVFFLSQTPDSICALYRNKNKVPNNVRVLLKSQYIGEKKWELEDYNRMDAETLLVKLECIARKTIHEIEYPQYALSADNLLKMALILLRARANIPVIVCGEAGCGKTSLIGFLARVVEVEFYPLNLHAGITEATILQFMSDAQAKAEEKEIWLFFDEINTCNHIGLLADLIAHRMLLGKEIHSNIRLFAACNPYRIRTKAQSEVGLQTKETRKYEEQSHLVYQVKPLPDQILDYVWDYGVLQPKEEKKYITIMVSDSLKELSHQVLPELLFESQQFIRTSEEPYSVSLRDVKRAIKLVDFFYKSLKNRPPRRNAPRYPPQGELTLSMRCYILSMGLCYQSRLYDQMLRKKYRVKMCEILRRHGVFIDEGLFNHAIRQEQEDYVNRMTCPPNTAKNEALLENVLVMIVCILTKIPVFIIGAPGSSKSLAIRLVSQNLRGSDSNDEYFRNLPQVYLIPHQGSSSSTSDGILKVFQKAVNYQETSSKEFPVISVVLLDEVGLAETSPFNPLKVLHSLLEPSYPSDGPSVSVVGISNWRLDNSKSSRALLVQRPKFDQEDLVDTAVRLLHSKTNTQITKASLQPLAKAYSEYEKRGQALPNFHGLRDYYALVKSLSLGDLTPENIQMALVRNFGGTDQNARLCEEFFGEVLRAFNNSRHWFYKPIPVEDLINANLDDEGARHLMVIGKSDSIVNLLTYQLRKRGLDPVVILGSQFPDDQDDYSYSVLSRIMMCVEAGRPLILTDLEIIYGSLYDLWNQNYIVVGSADDPKYYTRVALGAYANPMLQVYVAKTFRCILVLDEKKLESADPPLLNRFEKQRMTINDTLSDNQNGMVQQLFDWAKQMSSVSVKNMHDANARFALKDLFIGFDSDETLQSLVIDLTKSYPDEEENVIINKCKEKLIAIASSDGIIRAERSSLSQEEKLYWKNFYFKVQHHDCISDHFHALLDDPMVAKNNPDGLQVIINTFSNINTDIKACLENVISCQVDKLSTFKTESQLQNRVKHFWLESAHQMLVLQCDVTTVNAGCIKLAKFIIEQFRNEFLMKRKQRSEANLQAKHCCIILHVHREQENSLASFNFMCGWDQVTIETLVPQEKSLSMLLGGSLCDVINTAYPFDEILSQELLWCLLCMKYPSNYRAIEHIKILNSQIYNHPRLIKCIKQQAQEWLQEHSPDNWQYNVASSKKLLYPYSSFSVALQAYIRSFVRKPIARVLCALERLSVTRTFFNLDGPTESKENSELLDFWFRMFNDNKIINIEELPEPSPDNYNMPPGIYDLKFPFSYYFMKQIDNFKTLYIEEVDMLRNNSDNIDPFTGELYQQVVENHIKEFTKNIFNMVPIFKSSPIDRAPKLYFKDFVSVIAYNEPGNKDPDILEFVFTRRLGTEKILNPVILHTYWWKHGNSILAELQLAQMIPSIIMQINEAEVTEDSAFERFLVEEASRIMLERIGDSSKGAEIHYLESDQWRHEVGKIIALSQKIPGSSRLPSLQILKFCDDLLATTSFTRQNMEKIVRLGLNGNFNEILSTDFVNTVLGMFAKFPQGEENLVAQRSFILRCLELIPVESKVRLNLYKNLFTHEPLPLMRVIVFRIFKTEETKNKNTFIKLITQPVDTLGLSPRLSIINKSLKITELDSPMAAICCDTIQQEFFSGASFNQMAPFYRHAAAALVDAQVQPLQRIASVAFLKEFTRLLWNLVIQDSLDGSVNFSVVESGGNQLFFDINSSISSPHPLIHSLKIYFLRDLRQRGFASDEIRRFCEAQSEFLPWFNDFKWDNNEQGRLPFNPYWSVDGHAETEKAFSNFYNVNNKAPFTQVIQRLKQDSSIDIRLSMFGIAAANLHFVRSTREWLDPENQVAEYLLKEIESEMSLPEAYKQIIKSILSNDHFLFKLDAGISSGELIMKSVLAYVIGAHASLPTETSTLAGYLHNLQGNRDDFVLACQSDVESMLFNAVAEGGVTRYSCKCGLKYVIANCGGAVVESTCPECKNKIGGTKYNIAAGNTRIDSAPISAITAKDQSGYIGEPLNNDPTYCVRKMSPASYRILHFFVHAIISVSKPSVLTNFLKKNNDNANNAEKYCMDHIKNDWEILKKILNASDENLASLIHSIVNLMIKFPFNHPIVLNTSLAREDWEDHFTQIYVTPQIISVAETATNFRTRLDQALNDAQVIGNLIEGEINQTFPMDIQYCQEYLPRLWRTIGVINFESFRAFYFKDIALNKKKEAERKTFKNFIEEESNKGHLQETFETLTSAFNEFAKSWNLIIDHVTRYQCHTLPEEKPKISVNSPIVFGLMEGRDTGIFLCAILEYLVTLQNNFLQEVMDIPAGTCQSLRFLQESSWKVDDTVPSSSKDPEPATATPNPYYMRSKKIELMQEENFINYDWDESVLQYSQHNLGIGRGQDIIFDLSVIESKLAQQLVFEKVHIEGGAEQQLYMDPFPYHMELFQGSMRILGEIKVLIPQEPIPVDKISIITGTSINVYQQPTLTNYSIDNASELLSFLEILLCFVKRTSVGDGEILLKDFVDQWMKLSNLMIDTEYKNLLDIDLNLKHVIALYELVEDQVANLAIKYIPEKFTVALDRSLEDEIVEAVDFEQKSTQIQRLPADAFAIALKRFMQRFLSVESNKEKHPLSTYLTDMTLSLWPPNIDEELVDTFPMSLLVEHTYEAYKFTMDRINVRKCYA</sequence>
<organism evidence="1 2">
    <name type="scientific">Acaulospora colombiana</name>
    <dbReference type="NCBI Taxonomy" id="27376"/>
    <lineage>
        <taxon>Eukaryota</taxon>
        <taxon>Fungi</taxon>
        <taxon>Fungi incertae sedis</taxon>
        <taxon>Mucoromycota</taxon>
        <taxon>Glomeromycotina</taxon>
        <taxon>Glomeromycetes</taxon>
        <taxon>Diversisporales</taxon>
        <taxon>Acaulosporaceae</taxon>
        <taxon>Acaulospora</taxon>
    </lineage>
</organism>
<evidence type="ECO:0000313" key="2">
    <source>
        <dbReference type="Proteomes" id="UP000789525"/>
    </source>
</evidence>
<evidence type="ECO:0000313" key="1">
    <source>
        <dbReference type="EMBL" id="CAG8448567.1"/>
    </source>
</evidence>
<dbReference type="Proteomes" id="UP000789525">
    <property type="component" value="Unassembled WGS sequence"/>
</dbReference>
<accession>A0ACA9K2S2</accession>
<protein>
    <submittedName>
        <fullName evidence="1">1498_t:CDS:1</fullName>
    </submittedName>
</protein>
<comment type="caution">
    <text evidence="1">The sequence shown here is derived from an EMBL/GenBank/DDBJ whole genome shotgun (WGS) entry which is preliminary data.</text>
</comment>
<reference evidence="1" key="1">
    <citation type="submission" date="2021-06" db="EMBL/GenBank/DDBJ databases">
        <authorList>
            <person name="Kallberg Y."/>
            <person name="Tangrot J."/>
            <person name="Rosling A."/>
        </authorList>
    </citation>
    <scope>NUCLEOTIDE SEQUENCE</scope>
    <source>
        <strain evidence="1">CL356</strain>
    </source>
</reference>
<name>A0ACA9K2S2_9GLOM</name>
<keyword evidence="2" id="KW-1185">Reference proteome</keyword>